<dbReference type="PRINTS" id="PR00120">
    <property type="entry name" value="HATPASE"/>
</dbReference>
<feature type="transmembrane region" description="Helical" evidence="13">
    <location>
        <begin position="138"/>
        <end position="154"/>
    </location>
</feature>
<sequence>MSRLRDRATPTSHSLLGIAIASHTHATAPLKRIPDPVSCTADFHQSDSLAMNNETAPSKAVYASTSETVLDSLGTNVSLGLTSDEAKARLQQFGPNALQSAAVVRWYHVLGRQFTDVLIVILAIAAVVSFAVGEVADALTIVAIVLLNGVLGFVQEWKAERAIEALQKMLSPQCTVVRDGDEKKIDAVELVPGDIVQLETGDSVPADLRFIQARNVRVDESALTGESDSIPKQTQAVDAGAPLAERACMAWMGTAVTAGRAACVVTATGPQTQFGQIAKMTESLGHETTPLQIQLSRLGKQLGAFAVFVSIAVAVAGWWMGQPVFDMFLTGISLAVAVVPEGLPAVVTLTLALGVREMVRRKALLRRLRAAETLGAATIVCTDKTGTLTQNQMTVRKIWLAAGEVDVTGIGYDPAGHFVSQGEKLDYRSRSDLIAMLESGLRCNHAKLRHDSDGWHESGEPTEAAIVVAAHKAWLDPVNEHETIEEFSFTSSRKRMTIVQCETQNATAHSKGAPEVLLPLCSRIRDGDQVRDFNQTDRDAVETAITTMAELGLRTLAIARREFSREHVNVCDENEIEQDFTLLGIVGMLDPPRSEVSEAISLAVSAGIRVLMITGDSPQTATAIAQKIGLPVERSVTGGEIDQFDSDQLSRLLEKDVVFARTTPEHKLRIVESLQAAGHVVGMTGDGVNDAPALKRADIGIAMGRRGTDVAKGASDMILTDDNFSSIISAIEEGRRQYANIQKFVRYLLSSNTGEVVLIFVNILIGGPLVLLPVQILWMNLVTDGLSAVALGLEPADKSMMQRPPRRPDSPVIDGYGFALIAALGTYIGLATLWLFHNYLISDDARKIAVAQTVAFTCIVMIEKANVFNFRSLTNPLHRLGLLTNPWVLIAVAFTIALQVAAVYVPFLQDALHTVPLNLGDWARIAALSLPILLVTESVKWWRAT</sequence>
<evidence type="ECO:0000256" key="8">
    <source>
        <dbReference type="ARBA" id="ARBA00022842"/>
    </source>
</evidence>
<dbReference type="SFLD" id="SFLDS00003">
    <property type="entry name" value="Haloacid_Dehalogenase"/>
    <property type="match status" value="1"/>
</dbReference>
<keyword evidence="8" id="KW-0460">Magnesium</keyword>
<dbReference type="GO" id="GO:0005524">
    <property type="term" value="F:ATP binding"/>
    <property type="evidence" value="ECO:0007669"/>
    <property type="project" value="UniProtKB-KW"/>
</dbReference>
<feature type="domain" description="Cation-transporting P-type ATPase N-terminal" evidence="14">
    <location>
        <begin position="60"/>
        <end position="134"/>
    </location>
</feature>
<dbReference type="GO" id="GO:0140352">
    <property type="term" value="P:export from cell"/>
    <property type="evidence" value="ECO:0007669"/>
    <property type="project" value="UniProtKB-ARBA"/>
</dbReference>
<dbReference type="InterPro" id="IPR001757">
    <property type="entry name" value="P_typ_ATPase"/>
</dbReference>
<dbReference type="SUPFAM" id="SSF81665">
    <property type="entry name" value="Calcium ATPase, transmembrane domain M"/>
    <property type="match status" value="1"/>
</dbReference>
<evidence type="ECO:0000313" key="15">
    <source>
        <dbReference type="EMBL" id="TWT48041.1"/>
    </source>
</evidence>
<evidence type="ECO:0000256" key="5">
    <source>
        <dbReference type="ARBA" id="ARBA00022723"/>
    </source>
</evidence>
<protein>
    <submittedName>
        <fullName evidence="15">Calcium-transporting ATPase 1</fullName>
    </submittedName>
</protein>
<feature type="transmembrane region" description="Helical" evidence="13">
    <location>
        <begin position="880"/>
        <end position="902"/>
    </location>
</feature>
<dbReference type="Gene3D" id="2.70.150.10">
    <property type="entry name" value="Calcium-transporting ATPase, cytoplasmic transduction domain A"/>
    <property type="match status" value="1"/>
</dbReference>
<dbReference type="Gene3D" id="3.40.1110.10">
    <property type="entry name" value="Calcium-transporting ATPase, cytoplasmic domain N"/>
    <property type="match status" value="1"/>
</dbReference>
<dbReference type="FunFam" id="1.20.1110.10:FF:000065">
    <property type="entry name" value="Sarcoplasmic/endoplasmic reticulum calcium ATPase 1"/>
    <property type="match status" value="1"/>
</dbReference>
<dbReference type="Pfam" id="PF00689">
    <property type="entry name" value="Cation_ATPase_C"/>
    <property type="match status" value="1"/>
</dbReference>
<evidence type="ECO:0000256" key="2">
    <source>
        <dbReference type="ARBA" id="ARBA00005675"/>
    </source>
</evidence>
<dbReference type="InterPro" id="IPR036412">
    <property type="entry name" value="HAD-like_sf"/>
</dbReference>
<dbReference type="InterPro" id="IPR023299">
    <property type="entry name" value="ATPase_P-typ_cyto_dom_N"/>
</dbReference>
<keyword evidence="11 13" id="KW-0472">Membrane</keyword>
<keyword evidence="6" id="KW-0547">Nucleotide-binding</keyword>
<dbReference type="Gene3D" id="1.20.1110.10">
    <property type="entry name" value="Calcium-transporting ATPase, transmembrane domain"/>
    <property type="match status" value="1"/>
</dbReference>
<dbReference type="FunFam" id="2.70.150.10:FF:000016">
    <property type="entry name" value="Calcium-transporting P-type ATPase putative"/>
    <property type="match status" value="1"/>
</dbReference>
<evidence type="ECO:0000313" key="16">
    <source>
        <dbReference type="Proteomes" id="UP000316598"/>
    </source>
</evidence>
<dbReference type="InterPro" id="IPR059000">
    <property type="entry name" value="ATPase_P-type_domA"/>
</dbReference>
<keyword evidence="16" id="KW-1185">Reference proteome</keyword>
<dbReference type="InterPro" id="IPR008250">
    <property type="entry name" value="ATPase_P-typ_transduc_dom_A_sf"/>
</dbReference>
<dbReference type="SUPFAM" id="SSF81653">
    <property type="entry name" value="Calcium ATPase, transduction domain A"/>
    <property type="match status" value="1"/>
</dbReference>
<evidence type="ECO:0000256" key="3">
    <source>
        <dbReference type="ARBA" id="ARBA00022475"/>
    </source>
</evidence>
<dbReference type="SFLD" id="SFLDF00027">
    <property type="entry name" value="p-type_atpase"/>
    <property type="match status" value="1"/>
</dbReference>
<feature type="transmembrane region" description="Helical" evidence="13">
    <location>
        <begin position="114"/>
        <end position="132"/>
    </location>
</feature>
<dbReference type="FunFam" id="3.40.50.1000:FF:000028">
    <property type="entry name" value="Calcium-transporting P-type ATPase, putative"/>
    <property type="match status" value="1"/>
</dbReference>
<dbReference type="GO" id="GO:0046872">
    <property type="term" value="F:metal ion binding"/>
    <property type="evidence" value="ECO:0007669"/>
    <property type="project" value="UniProtKB-KW"/>
</dbReference>
<dbReference type="Pfam" id="PF13246">
    <property type="entry name" value="Cation_ATPase"/>
    <property type="match status" value="1"/>
</dbReference>
<feature type="transmembrane region" description="Helical" evidence="13">
    <location>
        <begin position="813"/>
        <end position="836"/>
    </location>
</feature>
<keyword evidence="10 13" id="KW-1133">Transmembrane helix</keyword>
<dbReference type="PRINTS" id="PR00119">
    <property type="entry name" value="CATATPASE"/>
</dbReference>
<proteinExistence type="inferred from homology"/>
<dbReference type="InterPro" id="IPR023298">
    <property type="entry name" value="ATPase_P-typ_TM_dom_sf"/>
</dbReference>
<dbReference type="GO" id="GO:0005886">
    <property type="term" value="C:plasma membrane"/>
    <property type="evidence" value="ECO:0007669"/>
    <property type="project" value="UniProtKB-SubCell"/>
</dbReference>
<comment type="catalytic activity">
    <reaction evidence="12">
        <text>Ca(2+)(in) + ATP + H2O = Ca(2+)(out) + ADP + phosphate + H(+)</text>
        <dbReference type="Rhea" id="RHEA:18105"/>
        <dbReference type="ChEBI" id="CHEBI:15377"/>
        <dbReference type="ChEBI" id="CHEBI:15378"/>
        <dbReference type="ChEBI" id="CHEBI:29108"/>
        <dbReference type="ChEBI" id="CHEBI:30616"/>
        <dbReference type="ChEBI" id="CHEBI:43474"/>
        <dbReference type="ChEBI" id="CHEBI:456216"/>
        <dbReference type="EC" id="7.2.2.10"/>
    </reaction>
</comment>
<dbReference type="InterPro" id="IPR023214">
    <property type="entry name" value="HAD_sf"/>
</dbReference>
<feature type="transmembrane region" description="Helical" evidence="13">
    <location>
        <begin position="302"/>
        <end position="321"/>
    </location>
</feature>
<evidence type="ECO:0000256" key="1">
    <source>
        <dbReference type="ARBA" id="ARBA00004651"/>
    </source>
</evidence>
<dbReference type="SUPFAM" id="SSF81660">
    <property type="entry name" value="Metal cation-transporting ATPase, ATP-binding domain N"/>
    <property type="match status" value="1"/>
</dbReference>
<keyword evidence="9" id="KW-1278">Translocase</keyword>
<evidence type="ECO:0000256" key="4">
    <source>
        <dbReference type="ARBA" id="ARBA00022692"/>
    </source>
</evidence>
<dbReference type="InterPro" id="IPR004014">
    <property type="entry name" value="ATPase_P-typ_cation-transptr_N"/>
</dbReference>
<dbReference type="NCBIfam" id="TIGR01494">
    <property type="entry name" value="ATPase_P-type"/>
    <property type="match status" value="3"/>
</dbReference>
<evidence type="ECO:0000256" key="12">
    <source>
        <dbReference type="ARBA" id="ARBA00048694"/>
    </source>
</evidence>
<dbReference type="PANTHER" id="PTHR42861">
    <property type="entry name" value="CALCIUM-TRANSPORTING ATPASE"/>
    <property type="match status" value="1"/>
</dbReference>
<dbReference type="EMBL" id="SJPI01000004">
    <property type="protein sequence ID" value="TWT48041.1"/>
    <property type="molecule type" value="Genomic_DNA"/>
</dbReference>
<evidence type="ECO:0000256" key="6">
    <source>
        <dbReference type="ARBA" id="ARBA00022741"/>
    </source>
</evidence>
<dbReference type="Pfam" id="PF00690">
    <property type="entry name" value="Cation_ATPase_N"/>
    <property type="match status" value="1"/>
</dbReference>
<feature type="transmembrane region" description="Helical" evidence="13">
    <location>
        <begin position="848"/>
        <end position="868"/>
    </location>
</feature>
<name>A0A5C5WD87_9BACT</name>
<keyword evidence="7" id="KW-0067">ATP-binding</keyword>
<comment type="similarity">
    <text evidence="2">Belongs to the cation transport ATPase (P-type) (TC 3.A.3) family. Type IIA subfamily.</text>
</comment>
<keyword evidence="3" id="KW-1003">Cell membrane</keyword>
<dbReference type="Gene3D" id="3.40.50.1000">
    <property type="entry name" value="HAD superfamily/HAD-like"/>
    <property type="match status" value="1"/>
</dbReference>
<organism evidence="15 16">
    <name type="scientific">Rubripirellula amarantea</name>
    <dbReference type="NCBI Taxonomy" id="2527999"/>
    <lineage>
        <taxon>Bacteria</taxon>
        <taxon>Pseudomonadati</taxon>
        <taxon>Planctomycetota</taxon>
        <taxon>Planctomycetia</taxon>
        <taxon>Pirellulales</taxon>
        <taxon>Pirellulaceae</taxon>
        <taxon>Rubripirellula</taxon>
    </lineage>
</organism>
<evidence type="ECO:0000256" key="7">
    <source>
        <dbReference type="ARBA" id="ARBA00022840"/>
    </source>
</evidence>
<dbReference type="Pfam" id="PF00122">
    <property type="entry name" value="E1-E2_ATPase"/>
    <property type="match status" value="1"/>
</dbReference>
<feature type="transmembrane region" description="Helical" evidence="13">
    <location>
        <begin position="327"/>
        <end position="355"/>
    </location>
</feature>
<dbReference type="SFLD" id="SFLDG00002">
    <property type="entry name" value="C1.7:_P-type_atpase_like"/>
    <property type="match status" value="1"/>
</dbReference>
<gene>
    <name evidence="15" type="ORF">Pla22_50410</name>
</gene>
<dbReference type="GO" id="GO:0005388">
    <property type="term" value="F:P-type calcium transporter activity"/>
    <property type="evidence" value="ECO:0007669"/>
    <property type="project" value="UniProtKB-EC"/>
</dbReference>
<evidence type="ECO:0000256" key="13">
    <source>
        <dbReference type="SAM" id="Phobius"/>
    </source>
</evidence>
<dbReference type="AlphaFoldDB" id="A0A5C5WD87"/>
<keyword evidence="4 13" id="KW-0812">Transmembrane</keyword>
<dbReference type="SMART" id="SM00831">
    <property type="entry name" value="Cation_ATPase_N"/>
    <property type="match status" value="1"/>
</dbReference>
<dbReference type="Proteomes" id="UP000316598">
    <property type="component" value="Unassembled WGS sequence"/>
</dbReference>
<comment type="subcellular location">
    <subcellularLocation>
        <location evidence="1">Cell membrane</location>
        <topology evidence="1">Multi-pass membrane protein</topology>
    </subcellularLocation>
</comment>
<comment type="caution">
    <text evidence="15">The sequence shown here is derived from an EMBL/GenBank/DDBJ whole genome shotgun (WGS) entry which is preliminary data.</text>
</comment>
<evidence type="ECO:0000259" key="14">
    <source>
        <dbReference type="SMART" id="SM00831"/>
    </source>
</evidence>
<dbReference type="InterPro" id="IPR044492">
    <property type="entry name" value="P_typ_ATPase_HD_dom"/>
</dbReference>
<accession>A0A5C5WD87</accession>
<keyword evidence="5" id="KW-0479">Metal-binding</keyword>
<dbReference type="PROSITE" id="PS00154">
    <property type="entry name" value="ATPASE_E1_E2"/>
    <property type="match status" value="1"/>
</dbReference>
<evidence type="ECO:0000256" key="9">
    <source>
        <dbReference type="ARBA" id="ARBA00022967"/>
    </source>
</evidence>
<reference evidence="15 16" key="1">
    <citation type="submission" date="2019-02" db="EMBL/GenBank/DDBJ databases">
        <title>Deep-cultivation of Planctomycetes and their phenomic and genomic characterization uncovers novel biology.</title>
        <authorList>
            <person name="Wiegand S."/>
            <person name="Jogler M."/>
            <person name="Boedeker C."/>
            <person name="Pinto D."/>
            <person name="Vollmers J."/>
            <person name="Rivas-Marin E."/>
            <person name="Kohn T."/>
            <person name="Peeters S.H."/>
            <person name="Heuer A."/>
            <person name="Rast P."/>
            <person name="Oberbeckmann S."/>
            <person name="Bunk B."/>
            <person name="Jeske O."/>
            <person name="Meyerdierks A."/>
            <person name="Storesund J.E."/>
            <person name="Kallscheuer N."/>
            <person name="Luecker S."/>
            <person name="Lage O.M."/>
            <person name="Pohl T."/>
            <person name="Merkel B.J."/>
            <person name="Hornburger P."/>
            <person name="Mueller R.-W."/>
            <person name="Bruemmer F."/>
            <person name="Labrenz M."/>
            <person name="Spormann A.M."/>
            <person name="Op Den Camp H."/>
            <person name="Overmann J."/>
            <person name="Amann R."/>
            <person name="Jetten M.S.M."/>
            <person name="Mascher T."/>
            <person name="Medema M.H."/>
            <person name="Devos D.P."/>
            <person name="Kaster A.-K."/>
            <person name="Ovreas L."/>
            <person name="Rohde M."/>
            <person name="Galperin M.Y."/>
            <person name="Jogler C."/>
        </authorList>
    </citation>
    <scope>NUCLEOTIDE SEQUENCE [LARGE SCALE GENOMIC DNA]</scope>
    <source>
        <strain evidence="15 16">Pla22</strain>
    </source>
</reference>
<dbReference type="InterPro" id="IPR018303">
    <property type="entry name" value="ATPase_P-typ_P_site"/>
</dbReference>
<evidence type="ECO:0000256" key="10">
    <source>
        <dbReference type="ARBA" id="ARBA00022989"/>
    </source>
</evidence>
<dbReference type="SUPFAM" id="SSF56784">
    <property type="entry name" value="HAD-like"/>
    <property type="match status" value="1"/>
</dbReference>
<evidence type="ECO:0000256" key="11">
    <source>
        <dbReference type="ARBA" id="ARBA00023136"/>
    </source>
</evidence>
<dbReference type="InterPro" id="IPR006068">
    <property type="entry name" value="ATPase_P-typ_cation-transptr_C"/>
</dbReference>
<dbReference type="GO" id="GO:0016887">
    <property type="term" value="F:ATP hydrolysis activity"/>
    <property type="evidence" value="ECO:0007669"/>
    <property type="project" value="InterPro"/>
</dbReference>